<protein>
    <submittedName>
        <fullName evidence="1">Uncharacterized protein</fullName>
    </submittedName>
</protein>
<gene>
    <name evidence="1" type="ORF">XELAEV_18006837mg</name>
</gene>
<evidence type="ECO:0000313" key="1">
    <source>
        <dbReference type="EMBL" id="OCU01055.1"/>
    </source>
</evidence>
<sequence>MKTHNQLWSLYFSTRCADDINIYFLKDWQSQFVTKYSCLEFFCKVLENINDIKKCLGNVEYTAQMFCNSHTVNSLEKGIFHMMQHSYSGNIQIIAILFIRF</sequence>
<proteinExistence type="predicted"/>
<name>A0A974DZI3_XENLA</name>
<reference evidence="2" key="1">
    <citation type="journal article" date="2016" name="Nature">
        <title>Genome evolution in the allotetraploid frog Xenopus laevis.</title>
        <authorList>
            <person name="Session A.M."/>
            <person name="Uno Y."/>
            <person name="Kwon T."/>
            <person name="Chapman J.A."/>
            <person name="Toyoda A."/>
            <person name="Takahashi S."/>
            <person name="Fukui A."/>
            <person name="Hikosaka A."/>
            <person name="Suzuki A."/>
            <person name="Kondo M."/>
            <person name="van Heeringen S.J."/>
            <person name="Quigley I."/>
            <person name="Heinz S."/>
            <person name="Ogino H."/>
            <person name="Ochi H."/>
            <person name="Hellsten U."/>
            <person name="Lyons J.B."/>
            <person name="Simakov O."/>
            <person name="Putnam N."/>
            <person name="Stites J."/>
            <person name="Kuroki Y."/>
            <person name="Tanaka T."/>
            <person name="Michiue T."/>
            <person name="Watanabe M."/>
            <person name="Bogdanovic O."/>
            <person name="Lister R."/>
            <person name="Georgiou G."/>
            <person name="Paranjpe S.S."/>
            <person name="van Kruijsbergen I."/>
            <person name="Shu S."/>
            <person name="Carlson J."/>
            <person name="Kinoshita T."/>
            <person name="Ohta Y."/>
            <person name="Mawaribuchi S."/>
            <person name="Jenkins J."/>
            <person name="Grimwood J."/>
            <person name="Schmutz J."/>
            <person name="Mitros T."/>
            <person name="Mozaffari S.V."/>
            <person name="Suzuki Y."/>
            <person name="Haramoto Y."/>
            <person name="Yamamoto T.S."/>
            <person name="Takagi C."/>
            <person name="Heald R."/>
            <person name="Miller K."/>
            <person name="Haudenschild C."/>
            <person name="Kitzman J."/>
            <person name="Nakayama T."/>
            <person name="Izutsu Y."/>
            <person name="Robert J."/>
            <person name="Fortriede J."/>
            <person name="Burns K."/>
            <person name="Lotay V."/>
            <person name="Karimi K."/>
            <person name="Yasuoka Y."/>
            <person name="Dichmann D.S."/>
            <person name="Flajnik M.F."/>
            <person name="Houston D.W."/>
            <person name="Shendure J."/>
            <person name="DuPasquier L."/>
            <person name="Vize P.D."/>
            <person name="Zorn A.M."/>
            <person name="Ito M."/>
            <person name="Marcotte E.M."/>
            <person name="Wallingford J.B."/>
            <person name="Ito Y."/>
            <person name="Asashima M."/>
            <person name="Ueno N."/>
            <person name="Matsuda Y."/>
            <person name="Veenstra G.J."/>
            <person name="Fujiyama A."/>
            <person name="Harland R.M."/>
            <person name="Taira M."/>
            <person name="Rokhsar D.S."/>
        </authorList>
    </citation>
    <scope>NUCLEOTIDE SEQUENCE [LARGE SCALE GENOMIC DNA]</scope>
    <source>
        <strain evidence="2">J</strain>
    </source>
</reference>
<accession>A0A974DZI3</accession>
<organism evidence="1 2">
    <name type="scientific">Xenopus laevis</name>
    <name type="common">African clawed frog</name>
    <dbReference type="NCBI Taxonomy" id="8355"/>
    <lineage>
        <taxon>Eukaryota</taxon>
        <taxon>Metazoa</taxon>
        <taxon>Chordata</taxon>
        <taxon>Craniata</taxon>
        <taxon>Vertebrata</taxon>
        <taxon>Euteleostomi</taxon>
        <taxon>Amphibia</taxon>
        <taxon>Batrachia</taxon>
        <taxon>Anura</taxon>
        <taxon>Pipoidea</taxon>
        <taxon>Pipidae</taxon>
        <taxon>Xenopodinae</taxon>
        <taxon>Xenopus</taxon>
        <taxon>Xenopus</taxon>
    </lineage>
</organism>
<dbReference type="AlphaFoldDB" id="A0A974DZI3"/>
<evidence type="ECO:0000313" key="2">
    <source>
        <dbReference type="Proteomes" id="UP000694892"/>
    </source>
</evidence>
<dbReference type="EMBL" id="CM004466">
    <property type="protein sequence ID" value="OCU01055.1"/>
    <property type="molecule type" value="Genomic_DNA"/>
</dbReference>
<dbReference type="Proteomes" id="UP000694892">
    <property type="component" value="Chromosome 1L"/>
</dbReference>